<protein>
    <submittedName>
        <fullName evidence="3">Permease component</fullName>
    </submittedName>
</protein>
<dbReference type="EMBL" id="BALG01000189">
    <property type="protein sequence ID" value="GAC43340.1"/>
    <property type="molecule type" value="Genomic_DNA"/>
</dbReference>
<organism evidence="3 4">
    <name type="scientific">Paenibacillus popilliae ATCC 14706</name>
    <dbReference type="NCBI Taxonomy" id="1212764"/>
    <lineage>
        <taxon>Bacteria</taxon>
        <taxon>Bacillati</taxon>
        <taxon>Bacillota</taxon>
        <taxon>Bacilli</taxon>
        <taxon>Bacillales</taxon>
        <taxon>Paenibacillaceae</taxon>
        <taxon>Paenibacillus</taxon>
    </lineage>
</organism>
<keyword evidence="4" id="KW-1185">Reference proteome</keyword>
<feature type="signal peptide" evidence="2">
    <location>
        <begin position="1"/>
        <end position="25"/>
    </location>
</feature>
<sequence length="186" mass="20592">MWFKKMLSGIVACSLVVSLAGVSYASPGQVGVEHSYSVAHEKHITISKEDYTTYVTYHEIPQTLDIRVIDKHTGQTVFNESGASIGTVLSWLEKPTESNRHKRVAVFIPLIPVAAEIIVPIITAATGITLMESREGPIGKPNRKKQNREVNEGKKFQDGWKSNPNKNPNRPTKKHTPSPKHKGGKK</sequence>
<feature type="chain" id="PRO_5004100074" evidence="2">
    <location>
        <begin position="26"/>
        <end position="186"/>
    </location>
</feature>
<dbReference type="RefSeq" id="WP_006286964.1">
    <property type="nucleotide sequence ID" value="NZ_BALG01000189.1"/>
</dbReference>
<feature type="region of interest" description="Disordered" evidence="1">
    <location>
        <begin position="133"/>
        <end position="186"/>
    </location>
</feature>
<reference evidence="3 4" key="1">
    <citation type="submission" date="2012-10" db="EMBL/GenBank/DDBJ databases">
        <title>Draft Genome Sequence of Paenibacillus popilliae ATCC 14706T.</title>
        <authorList>
            <person name="Iiyama K."/>
            <person name="Mori K."/>
            <person name="Mon H."/>
            <person name="Chieda Y."/>
            <person name="Lee J.M."/>
            <person name="Kusakabe T."/>
            <person name="Tashiro K."/>
            <person name="Asano S."/>
            <person name="Yasunaga-Aoki C."/>
            <person name="Shimizu S."/>
        </authorList>
    </citation>
    <scope>NUCLEOTIDE SEQUENCE [LARGE SCALE GENOMIC DNA]</scope>
    <source>
        <strain evidence="3 4">ATCC 14706</strain>
    </source>
</reference>
<evidence type="ECO:0000313" key="4">
    <source>
        <dbReference type="Proteomes" id="UP000029453"/>
    </source>
</evidence>
<name>M9LJF3_PAEPP</name>
<comment type="caution">
    <text evidence="3">The sequence shown here is derived from an EMBL/GenBank/DDBJ whole genome shotgun (WGS) entry which is preliminary data.</text>
</comment>
<keyword evidence="2" id="KW-0732">Signal</keyword>
<evidence type="ECO:0000256" key="2">
    <source>
        <dbReference type="SAM" id="SignalP"/>
    </source>
</evidence>
<proteinExistence type="predicted"/>
<feature type="compositionally biased region" description="Low complexity" evidence="1">
    <location>
        <begin position="161"/>
        <end position="170"/>
    </location>
</feature>
<dbReference type="Proteomes" id="UP000029453">
    <property type="component" value="Unassembled WGS sequence"/>
</dbReference>
<dbReference type="AlphaFoldDB" id="M9LJF3"/>
<accession>M9LJF3</accession>
<feature type="compositionally biased region" description="Basic residues" evidence="1">
    <location>
        <begin position="171"/>
        <end position="186"/>
    </location>
</feature>
<evidence type="ECO:0000256" key="1">
    <source>
        <dbReference type="SAM" id="MobiDB-lite"/>
    </source>
</evidence>
<gene>
    <name evidence="3" type="ORF">PPOP_2707</name>
</gene>
<evidence type="ECO:0000313" key="3">
    <source>
        <dbReference type="EMBL" id="GAC43340.1"/>
    </source>
</evidence>
<feature type="compositionally biased region" description="Basic and acidic residues" evidence="1">
    <location>
        <begin position="147"/>
        <end position="158"/>
    </location>
</feature>